<proteinExistence type="predicted"/>
<organism evidence="1 2">
    <name type="scientific">Phytophthora megakarya</name>
    <dbReference type="NCBI Taxonomy" id="4795"/>
    <lineage>
        <taxon>Eukaryota</taxon>
        <taxon>Sar</taxon>
        <taxon>Stramenopiles</taxon>
        <taxon>Oomycota</taxon>
        <taxon>Peronosporomycetes</taxon>
        <taxon>Peronosporales</taxon>
        <taxon>Peronosporaceae</taxon>
        <taxon>Phytophthora</taxon>
    </lineage>
</organism>
<dbReference type="AlphaFoldDB" id="A0A225V4S8"/>
<reference evidence="2" key="1">
    <citation type="submission" date="2017-03" db="EMBL/GenBank/DDBJ databases">
        <title>Phytopthora megakarya and P. palmivora, two closely related causual agents of cacao black pod achieved similar genome size and gene model numbers by different mechanisms.</title>
        <authorList>
            <person name="Ali S."/>
            <person name="Shao J."/>
            <person name="Larry D.J."/>
            <person name="Kronmiller B."/>
            <person name="Shen D."/>
            <person name="Strem M.D."/>
            <person name="Melnick R.L."/>
            <person name="Guiltinan M.J."/>
            <person name="Tyler B.M."/>
            <person name="Meinhardt L.W."/>
            <person name="Bailey B.A."/>
        </authorList>
    </citation>
    <scope>NUCLEOTIDE SEQUENCE [LARGE SCALE GENOMIC DNA]</scope>
    <source>
        <strain evidence="2">zdho120</strain>
    </source>
</reference>
<sequence>MILSGTSSNWLHDCLVDYPRTVAPLQAKLDVERKRIGRRSRNALNVTLEWTEKEKSTYADVLALIATSALRSFPSDDDEVCVFTDVSLDGYIIVVTLVHHWDDAKHVDKQIGTFKANQRGWRQWRKKYFLSSKHARSWTTFCSAGRVFDFFVITLTSFPFAPRDELRRHVRDRLQRWAMRLCGLMYSIEHIPGEQNVWDDIVSRIRLGPLSSVQEAGPLGDVEFVFPTLADIFEAQLVARRARASLPVDIDEVDGVACGGGRPWIPITATDLLARLLVVAHCGAQDHRGVEPMVTVLAERFYIVKLHAKESKFVRSCLLCKHVKGPRLIQRPYGPTFTAKRRNEALHWDFTYLGDAFDGDCYILVLKDSLTHYCEFSRVAVRLPSSRLMR</sequence>
<gene>
    <name evidence="1" type="ORF">PHMEG_00028534</name>
</gene>
<comment type="caution">
    <text evidence="1">The sequence shown here is derived from an EMBL/GenBank/DDBJ whole genome shotgun (WGS) entry which is preliminary data.</text>
</comment>
<evidence type="ECO:0000313" key="1">
    <source>
        <dbReference type="EMBL" id="OWZ00305.1"/>
    </source>
</evidence>
<dbReference type="Proteomes" id="UP000198211">
    <property type="component" value="Unassembled WGS sequence"/>
</dbReference>
<name>A0A225V4S8_9STRA</name>
<dbReference type="EMBL" id="NBNE01007729">
    <property type="protein sequence ID" value="OWZ00305.1"/>
    <property type="molecule type" value="Genomic_DNA"/>
</dbReference>
<evidence type="ECO:0000313" key="2">
    <source>
        <dbReference type="Proteomes" id="UP000198211"/>
    </source>
</evidence>
<evidence type="ECO:0008006" key="3">
    <source>
        <dbReference type="Google" id="ProtNLM"/>
    </source>
</evidence>
<dbReference type="OrthoDB" id="95964at2759"/>
<keyword evidence="2" id="KW-1185">Reference proteome</keyword>
<protein>
    <recommendedName>
        <fullName evidence="3">Integrase zinc-binding domain-containing protein</fullName>
    </recommendedName>
</protein>
<accession>A0A225V4S8</accession>